<keyword evidence="3" id="KW-1185">Reference proteome</keyword>
<reference evidence="2 3" key="1">
    <citation type="submission" date="2020-08" db="EMBL/GenBank/DDBJ databases">
        <title>Novel species isolated from subtropical streams in China.</title>
        <authorList>
            <person name="Lu H."/>
        </authorList>
    </citation>
    <scope>NUCLEOTIDE SEQUENCE [LARGE SCALE GENOMIC DNA]</scope>
    <source>
        <strain evidence="2 3">LX15W</strain>
    </source>
</reference>
<dbReference type="EMBL" id="JACOGA010000005">
    <property type="protein sequence ID" value="MBC3873364.1"/>
    <property type="molecule type" value="Genomic_DNA"/>
</dbReference>
<gene>
    <name evidence="2" type="ORF">H8K55_07190</name>
</gene>
<feature type="domain" description="Knr4/Smi1-like" evidence="1">
    <location>
        <begin position="28"/>
        <end position="134"/>
    </location>
</feature>
<dbReference type="Proteomes" id="UP000624279">
    <property type="component" value="Unassembled WGS sequence"/>
</dbReference>
<dbReference type="SUPFAM" id="SSF160631">
    <property type="entry name" value="SMI1/KNR4-like"/>
    <property type="match status" value="1"/>
</dbReference>
<proteinExistence type="predicted"/>
<dbReference type="InterPro" id="IPR018958">
    <property type="entry name" value="Knr4/Smi1-like_dom"/>
</dbReference>
<dbReference type="Gene3D" id="3.40.1580.10">
    <property type="entry name" value="SMI1/KNR4-like"/>
    <property type="match status" value="1"/>
</dbReference>
<comment type="caution">
    <text evidence="2">The sequence shown here is derived from an EMBL/GenBank/DDBJ whole genome shotgun (WGS) entry which is preliminary data.</text>
</comment>
<dbReference type="Pfam" id="PF09346">
    <property type="entry name" value="SMI1_KNR4"/>
    <property type="match status" value="1"/>
</dbReference>
<name>A0ABR6Y9Q7_9BURK</name>
<protein>
    <submittedName>
        <fullName evidence="2">SMI1/KNR4 family protein</fullName>
    </submittedName>
</protein>
<dbReference type="InterPro" id="IPR037883">
    <property type="entry name" value="Knr4/Smi1-like_sf"/>
</dbReference>
<evidence type="ECO:0000259" key="1">
    <source>
        <dbReference type="Pfam" id="PF09346"/>
    </source>
</evidence>
<sequence>MIDEVLLSQVATAKNKRQQLIFAPRDNPSEVELRNAADTLGFHLPESYLQFCIALGIGDFENELRMLNPSELYAFDMPGVKFDGFIAISTDDCGNYLAFDPRESADNGELSVYYCCHDPFGFGIVAPSFGKLIQDLVDRRFKYGELIEDIPSFIEVDLPDVPKSNKPWWKLW</sequence>
<accession>A0ABR6Y9Q7</accession>
<evidence type="ECO:0000313" key="2">
    <source>
        <dbReference type="EMBL" id="MBC3873364.1"/>
    </source>
</evidence>
<dbReference type="RefSeq" id="WP_186941394.1">
    <property type="nucleotide sequence ID" value="NZ_JACOGA010000005.1"/>
</dbReference>
<organism evidence="2 3">
    <name type="scientific">Undibacterium flavidum</name>
    <dbReference type="NCBI Taxonomy" id="2762297"/>
    <lineage>
        <taxon>Bacteria</taxon>
        <taxon>Pseudomonadati</taxon>
        <taxon>Pseudomonadota</taxon>
        <taxon>Betaproteobacteria</taxon>
        <taxon>Burkholderiales</taxon>
        <taxon>Oxalobacteraceae</taxon>
        <taxon>Undibacterium</taxon>
    </lineage>
</organism>
<evidence type="ECO:0000313" key="3">
    <source>
        <dbReference type="Proteomes" id="UP000624279"/>
    </source>
</evidence>